<reference evidence="1 2" key="1">
    <citation type="submission" date="2024-04" db="EMBL/GenBank/DDBJ databases">
        <authorList>
            <person name="Waldvogel A.-M."/>
            <person name="Schoenle A."/>
        </authorList>
    </citation>
    <scope>NUCLEOTIDE SEQUENCE [LARGE SCALE GENOMIC DNA]</scope>
</reference>
<evidence type="ECO:0000313" key="2">
    <source>
        <dbReference type="Proteomes" id="UP001497482"/>
    </source>
</evidence>
<proteinExistence type="predicted"/>
<evidence type="ECO:0000313" key="1">
    <source>
        <dbReference type="EMBL" id="CAL1597065.1"/>
    </source>
</evidence>
<name>A0AAV2L3Y9_KNICA</name>
<gene>
    <name evidence="1" type="ORF">KC01_LOCUS25630</name>
</gene>
<keyword evidence="2" id="KW-1185">Reference proteome</keyword>
<organism evidence="1 2">
    <name type="scientific">Knipowitschia caucasica</name>
    <name type="common">Caucasian dwarf goby</name>
    <name type="synonym">Pomatoschistus caucasicus</name>
    <dbReference type="NCBI Taxonomy" id="637954"/>
    <lineage>
        <taxon>Eukaryota</taxon>
        <taxon>Metazoa</taxon>
        <taxon>Chordata</taxon>
        <taxon>Craniata</taxon>
        <taxon>Vertebrata</taxon>
        <taxon>Euteleostomi</taxon>
        <taxon>Actinopterygii</taxon>
        <taxon>Neopterygii</taxon>
        <taxon>Teleostei</taxon>
        <taxon>Neoteleostei</taxon>
        <taxon>Acanthomorphata</taxon>
        <taxon>Gobiaria</taxon>
        <taxon>Gobiiformes</taxon>
        <taxon>Gobioidei</taxon>
        <taxon>Gobiidae</taxon>
        <taxon>Gobiinae</taxon>
        <taxon>Knipowitschia</taxon>
    </lineage>
</organism>
<dbReference type="EMBL" id="OZ035843">
    <property type="protein sequence ID" value="CAL1597065.1"/>
    <property type="molecule type" value="Genomic_DNA"/>
</dbReference>
<dbReference type="Proteomes" id="UP001497482">
    <property type="component" value="Chromosome 21"/>
</dbReference>
<dbReference type="AlphaFoldDB" id="A0AAV2L3Y9"/>
<protein>
    <submittedName>
        <fullName evidence="1">Uncharacterized protein</fullName>
    </submittedName>
</protein>
<sequence>MQEPEGVRGPGGKKWERCVLRRGGQVGAAAAVVSRREEERRQSLICRRAIVGHMLVTGPRGGFLLGPLLSALSWPPPPQHT</sequence>
<accession>A0AAV2L3Y9</accession>